<feature type="compositionally biased region" description="Polar residues" evidence="1">
    <location>
        <begin position="1"/>
        <end position="17"/>
    </location>
</feature>
<organism evidence="2 3">
    <name type="scientific">Papilio machaon</name>
    <name type="common">Old World swallowtail butterfly</name>
    <dbReference type="NCBI Taxonomy" id="76193"/>
    <lineage>
        <taxon>Eukaryota</taxon>
        <taxon>Metazoa</taxon>
        <taxon>Ecdysozoa</taxon>
        <taxon>Arthropoda</taxon>
        <taxon>Hexapoda</taxon>
        <taxon>Insecta</taxon>
        <taxon>Pterygota</taxon>
        <taxon>Neoptera</taxon>
        <taxon>Endopterygota</taxon>
        <taxon>Lepidoptera</taxon>
        <taxon>Glossata</taxon>
        <taxon>Ditrysia</taxon>
        <taxon>Papilionoidea</taxon>
        <taxon>Papilionidae</taxon>
        <taxon>Papilioninae</taxon>
        <taxon>Papilio</taxon>
    </lineage>
</organism>
<protein>
    <submittedName>
        <fullName evidence="2">Uncharacterized protein</fullName>
    </submittedName>
</protein>
<sequence length="54" mass="5899">MTSRATPPMSGGTSSIPSAGGSRRERRDLCTKMWHYVVTRTDTITTRGACRLLA</sequence>
<evidence type="ECO:0000313" key="3">
    <source>
        <dbReference type="Proteomes" id="UP000053240"/>
    </source>
</evidence>
<proteinExistence type="predicted"/>
<reference evidence="2 3" key="1">
    <citation type="journal article" date="2015" name="Nat. Commun.">
        <title>Outbred genome sequencing and CRISPR/Cas9 gene editing in butterflies.</title>
        <authorList>
            <person name="Li X."/>
            <person name="Fan D."/>
            <person name="Zhang W."/>
            <person name="Liu G."/>
            <person name="Zhang L."/>
            <person name="Zhao L."/>
            <person name="Fang X."/>
            <person name="Chen L."/>
            <person name="Dong Y."/>
            <person name="Chen Y."/>
            <person name="Ding Y."/>
            <person name="Zhao R."/>
            <person name="Feng M."/>
            <person name="Zhu Y."/>
            <person name="Feng Y."/>
            <person name="Jiang X."/>
            <person name="Zhu D."/>
            <person name="Xiang H."/>
            <person name="Feng X."/>
            <person name="Li S."/>
            <person name="Wang J."/>
            <person name="Zhang G."/>
            <person name="Kronforst M.R."/>
            <person name="Wang W."/>
        </authorList>
    </citation>
    <scope>NUCLEOTIDE SEQUENCE [LARGE SCALE GENOMIC DNA]</scope>
    <source>
        <strain evidence="2">Ya'a_city_454_Pm</strain>
        <tissue evidence="2">Whole body</tissue>
    </source>
</reference>
<dbReference type="Proteomes" id="UP000053240">
    <property type="component" value="Unassembled WGS sequence"/>
</dbReference>
<accession>A0A194RD35</accession>
<evidence type="ECO:0000256" key="1">
    <source>
        <dbReference type="SAM" id="MobiDB-lite"/>
    </source>
</evidence>
<feature type="region of interest" description="Disordered" evidence="1">
    <location>
        <begin position="1"/>
        <end position="25"/>
    </location>
</feature>
<name>A0A194RD35_PAPMA</name>
<dbReference type="EMBL" id="KQ460597">
    <property type="protein sequence ID" value="KPJ13821.1"/>
    <property type="molecule type" value="Genomic_DNA"/>
</dbReference>
<keyword evidence="3" id="KW-1185">Reference proteome</keyword>
<gene>
    <name evidence="2" type="ORF">RR48_08635</name>
</gene>
<dbReference type="InParanoid" id="A0A194RD35"/>
<dbReference type="AlphaFoldDB" id="A0A194RD35"/>
<evidence type="ECO:0000313" key="2">
    <source>
        <dbReference type="EMBL" id="KPJ13821.1"/>
    </source>
</evidence>